<keyword evidence="2" id="KW-0175">Coiled coil</keyword>
<evidence type="ECO:0000259" key="3">
    <source>
        <dbReference type="PROSITE" id="PS50994"/>
    </source>
</evidence>
<keyword evidence="5" id="KW-1185">Reference proteome</keyword>
<dbReference type="InterPro" id="IPR036397">
    <property type="entry name" value="RNaseH_sf"/>
</dbReference>
<comment type="similarity">
    <text evidence="1">Belongs to the transposase 8 family.</text>
</comment>
<dbReference type="InterPro" id="IPR001584">
    <property type="entry name" value="Integrase_cat-core"/>
</dbReference>
<evidence type="ECO:0000256" key="1">
    <source>
        <dbReference type="ARBA" id="ARBA00009964"/>
    </source>
</evidence>
<protein>
    <submittedName>
        <fullName evidence="4">IS3 family transposase</fullName>
    </submittedName>
</protein>
<dbReference type="InterPro" id="IPR050900">
    <property type="entry name" value="Transposase_IS3/IS150/IS904"/>
</dbReference>
<evidence type="ECO:0000256" key="2">
    <source>
        <dbReference type="SAM" id="Coils"/>
    </source>
</evidence>
<evidence type="ECO:0000313" key="4">
    <source>
        <dbReference type="EMBL" id="MCW7553753.1"/>
    </source>
</evidence>
<proteinExistence type="inferred from homology"/>
<dbReference type="Proteomes" id="UP001209854">
    <property type="component" value="Unassembled WGS sequence"/>
</dbReference>
<dbReference type="SUPFAM" id="SSF46689">
    <property type="entry name" value="Homeodomain-like"/>
    <property type="match status" value="2"/>
</dbReference>
<comment type="caution">
    <text evidence="4">The sequence shown here is derived from an EMBL/GenBank/DDBJ whole genome shotgun (WGS) entry which is preliminary data.</text>
</comment>
<dbReference type="InterPro" id="IPR002514">
    <property type="entry name" value="Transposase_8"/>
</dbReference>
<dbReference type="SUPFAM" id="SSF53098">
    <property type="entry name" value="Ribonuclease H-like"/>
    <property type="match status" value="1"/>
</dbReference>
<dbReference type="RefSeq" id="WP_262568548.1">
    <property type="nucleotide sequence ID" value="NZ_JAPFCC010000001.1"/>
</dbReference>
<dbReference type="InterPro" id="IPR012337">
    <property type="entry name" value="RNaseH-like_sf"/>
</dbReference>
<dbReference type="InterPro" id="IPR009057">
    <property type="entry name" value="Homeodomain-like_sf"/>
</dbReference>
<gene>
    <name evidence="4" type="ORF">NX722_14155</name>
</gene>
<dbReference type="Pfam" id="PF01527">
    <property type="entry name" value="HTH_Tnp_1"/>
    <property type="match status" value="1"/>
</dbReference>
<dbReference type="InterPro" id="IPR048020">
    <property type="entry name" value="Transpos_IS3"/>
</dbReference>
<accession>A0ABT3MXF7</accession>
<feature type="coiled-coil region" evidence="2">
    <location>
        <begin position="101"/>
        <end position="148"/>
    </location>
</feature>
<organism evidence="4 5">
    <name type="scientific">Endozoicomonas gorgoniicola</name>
    <dbReference type="NCBI Taxonomy" id="1234144"/>
    <lineage>
        <taxon>Bacteria</taxon>
        <taxon>Pseudomonadati</taxon>
        <taxon>Pseudomonadota</taxon>
        <taxon>Gammaproteobacteria</taxon>
        <taxon>Oceanospirillales</taxon>
        <taxon>Endozoicomonadaceae</taxon>
        <taxon>Endozoicomonas</taxon>
    </lineage>
</organism>
<dbReference type="EMBL" id="JAPFCC010000001">
    <property type="protein sequence ID" value="MCW7553753.1"/>
    <property type="molecule type" value="Genomic_DNA"/>
</dbReference>
<dbReference type="NCBIfam" id="NF033516">
    <property type="entry name" value="transpos_IS3"/>
    <property type="match status" value="1"/>
</dbReference>
<dbReference type="PROSITE" id="PS50994">
    <property type="entry name" value="INTEGRASE"/>
    <property type="match status" value="1"/>
</dbReference>
<dbReference type="Pfam" id="PF00665">
    <property type="entry name" value="rve"/>
    <property type="match status" value="1"/>
</dbReference>
<name>A0ABT3MXF7_9GAMM</name>
<sequence length="522" mass="59377">MTRYSEEFRASVVQKMMPPNNVPVAQLARETGITEATLYTWRKKTRAQGVPVPGDGLNPEQWRSEDKFAVVLETAVLNEAELSEYCRKKGLFPEQVAQWKQVCLTANAEAAEQRKQLAEERKQDKKKINVLERELNRKDKALAETAALLVLAKKGPRDLGGTRGRLISHPDRKEAVKLIDQARAAGARQSAACKILGLSERTYQRWKQEKTVKVDQRKNADRPAPANKLTEAECQAILKVCNEPRFQSLPPSQIVTTLLDEGYYIASVSSYYRVLKAANQQHRRGRASASGGRKPSSYVATKPNQVWTWDITYLRSNIRGEYYYLYMVEDIFSRMIVAWEIHEAESADYAAGMISKACLRHGISLQDQPLVLHSDNGSPMKGANMLSTVQRLGVVPSFSRPRVSNDNPFSESTFRTMKYRPDYPSKPFASLVEARKWTSGFVAWYNTEHKHSSLKFVTPAQRHHGQAEELLEQRKKLMEQAKMKTPERWGQRAIRDWSLPNEVWLNPDRPEAGNETSIKEVA</sequence>
<evidence type="ECO:0000313" key="5">
    <source>
        <dbReference type="Proteomes" id="UP001209854"/>
    </source>
</evidence>
<dbReference type="PANTHER" id="PTHR46889">
    <property type="entry name" value="TRANSPOSASE INSF FOR INSERTION SEQUENCE IS3B-RELATED"/>
    <property type="match status" value="1"/>
</dbReference>
<reference evidence="4 5" key="1">
    <citation type="submission" date="2022-10" db="EMBL/GenBank/DDBJ databases">
        <title>High-quality genome sequences of two octocoral-associated bacteria, Endozoicomonas euniceicola EF212 and Endozoicomonas gorgoniicola PS125.</title>
        <authorList>
            <person name="Chiou Y.-J."/>
            <person name="Chen Y.-H."/>
        </authorList>
    </citation>
    <scope>NUCLEOTIDE SEQUENCE [LARGE SCALE GENOMIC DNA]</scope>
    <source>
        <strain evidence="4 5">PS125</strain>
    </source>
</reference>
<dbReference type="Gene3D" id="3.30.420.10">
    <property type="entry name" value="Ribonuclease H-like superfamily/Ribonuclease H"/>
    <property type="match status" value="1"/>
</dbReference>
<feature type="domain" description="Integrase catalytic" evidence="3">
    <location>
        <begin position="299"/>
        <end position="467"/>
    </location>
</feature>
<dbReference type="PANTHER" id="PTHR46889:SF5">
    <property type="entry name" value="INTEGRASE PROTEIN"/>
    <property type="match status" value="1"/>
</dbReference>